<evidence type="ECO:0000259" key="8">
    <source>
        <dbReference type="Pfam" id="PF04831"/>
    </source>
</evidence>
<dbReference type="InterPro" id="IPR018490">
    <property type="entry name" value="cNMP-bd_dom_sf"/>
</dbReference>
<keyword evidence="3 7" id="KW-0812">Transmembrane</keyword>
<feature type="domain" description="POPDC1-3" evidence="8">
    <location>
        <begin position="94"/>
        <end position="314"/>
    </location>
</feature>
<evidence type="ECO:0000256" key="3">
    <source>
        <dbReference type="ARBA" id="ARBA00022692"/>
    </source>
</evidence>
<dbReference type="GO" id="GO:0030552">
    <property type="term" value="F:cAMP binding"/>
    <property type="evidence" value="ECO:0007669"/>
    <property type="project" value="TreeGrafter"/>
</dbReference>
<evidence type="ECO:0000256" key="6">
    <source>
        <dbReference type="SAM" id="MobiDB-lite"/>
    </source>
</evidence>
<keyword evidence="4 7" id="KW-1133">Transmembrane helix</keyword>
<comment type="subcellular location">
    <subcellularLocation>
        <location evidence="1">Membrane</location>
        <topology evidence="1">Multi-pass membrane protein</topology>
    </subcellularLocation>
</comment>
<evidence type="ECO:0000256" key="4">
    <source>
        <dbReference type="ARBA" id="ARBA00022989"/>
    </source>
</evidence>
<dbReference type="OMA" id="SITACEN"/>
<evidence type="ECO:0000256" key="2">
    <source>
        <dbReference type="ARBA" id="ARBA00007146"/>
    </source>
</evidence>
<dbReference type="InterPro" id="IPR055272">
    <property type="entry name" value="POPDC1-3_dom"/>
</dbReference>
<dbReference type="GO" id="GO:0007507">
    <property type="term" value="P:heart development"/>
    <property type="evidence" value="ECO:0007669"/>
    <property type="project" value="TreeGrafter"/>
</dbReference>
<dbReference type="GO" id="GO:0042391">
    <property type="term" value="P:regulation of membrane potential"/>
    <property type="evidence" value="ECO:0007669"/>
    <property type="project" value="TreeGrafter"/>
</dbReference>
<dbReference type="AlphaFoldDB" id="A0A8B7PDE0"/>
<keyword evidence="5 7" id="KW-0472">Membrane</keyword>
<dbReference type="Pfam" id="PF04831">
    <property type="entry name" value="POPDC1-3"/>
    <property type="match status" value="1"/>
</dbReference>
<evidence type="ECO:0000313" key="9">
    <source>
        <dbReference type="Proteomes" id="UP000694843"/>
    </source>
</evidence>
<dbReference type="KEGG" id="hazt:108679932"/>
<dbReference type="GO" id="GO:0051146">
    <property type="term" value="P:striated muscle cell differentiation"/>
    <property type="evidence" value="ECO:0007669"/>
    <property type="project" value="TreeGrafter"/>
</dbReference>
<comment type="similarity">
    <text evidence="2">Belongs to the popeye family.</text>
</comment>
<gene>
    <name evidence="10" type="primary">LOC108679932</name>
</gene>
<evidence type="ECO:0000256" key="5">
    <source>
        <dbReference type="ARBA" id="ARBA00023136"/>
    </source>
</evidence>
<dbReference type="RefSeq" id="XP_018024164.1">
    <property type="nucleotide sequence ID" value="XM_018168675.2"/>
</dbReference>
<reference evidence="10" key="1">
    <citation type="submission" date="2025-08" db="UniProtKB">
        <authorList>
            <consortium name="RefSeq"/>
        </authorList>
    </citation>
    <scope>IDENTIFICATION</scope>
    <source>
        <tissue evidence="10">Whole organism</tissue>
    </source>
</reference>
<feature type="region of interest" description="Disordered" evidence="6">
    <location>
        <begin position="416"/>
        <end position="443"/>
    </location>
</feature>
<accession>A0A8B7PDE0</accession>
<dbReference type="PANTHER" id="PTHR12101">
    <property type="entry name" value="POPEYE DOMAIN CONTAINING PROTEIN"/>
    <property type="match status" value="1"/>
</dbReference>
<evidence type="ECO:0000313" key="10">
    <source>
        <dbReference type="RefSeq" id="XP_018024164.1"/>
    </source>
</evidence>
<dbReference type="SUPFAM" id="SSF51206">
    <property type="entry name" value="cAMP-binding domain-like"/>
    <property type="match status" value="1"/>
</dbReference>
<feature type="compositionally biased region" description="Low complexity" evidence="6">
    <location>
        <begin position="416"/>
        <end position="427"/>
    </location>
</feature>
<dbReference type="GO" id="GO:0042383">
    <property type="term" value="C:sarcolemma"/>
    <property type="evidence" value="ECO:0007669"/>
    <property type="project" value="TreeGrafter"/>
</dbReference>
<sequence>MSQLENDSASYLPTMASISSTLGLFNDSLNVSDVAADPGFRNPEILATTSSSVFDNVTTQLSNSTISYASSTIPYVVPSNPSSYLCENRWLPVNHIYFQLANVFLFLSYLAPNGIYGILYLRVTLCVGCFFFSLWGWVILCAFDTFLWNAFFVVINLVHVVVISYGLRPIRFSAELEEVYRELFAPLHVPRAQYKRALDAMKVVRHVRFQEIFAQEKITRVDSLSLVLSGRLVISQGGRALHIVARHQFLDSPEWFGVSSDEFFQVSATAIEDSRVLIWHRDKLKLSISGDAFLVSIFDHILGRDVVKKLMQIAEFRRVNETLTKHQLSNGQCGASAAAGVAASPALPCPDPALPGAGATSPPCAAPAVAAEVFSSSGCTSESKPLLGAPPPASDEGGSATSIASILTRQIAGLSQRSLSRCSLSDSADPEERLMLTRPPSCE</sequence>
<dbReference type="PANTHER" id="PTHR12101:SF1">
    <property type="entry name" value="BVES"/>
    <property type="match status" value="1"/>
</dbReference>
<dbReference type="Proteomes" id="UP000694843">
    <property type="component" value="Unplaced"/>
</dbReference>
<dbReference type="GeneID" id="108679932"/>
<name>A0A8B7PDE0_HYAAZ</name>
<organism evidence="9 10">
    <name type="scientific">Hyalella azteca</name>
    <name type="common">Amphipod</name>
    <dbReference type="NCBI Taxonomy" id="294128"/>
    <lineage>
        <taxon>Eukaryota</taxon>
        <taxon>Metazoa</taxon>
        <taxon>Ecdysozoa</taxon>
        <taxon>Arthropoda</taxon>
        <taxon>Crustacea</taxon>
        <taxon>Multicrustacea</taxon>
        <taxon>Malacostraca</taxon>
        <taxon>Eumalacostraca</taxon>
        <taxon>Peracarida</taxon>
        <taxon>Amphipoda</taxon>
        <taxon>Senticaudata</taxon>
        <taxon>Talitrida</taxon>
        <taxon>Talitroidea</taxon>
        <taxon>Hyalellidae</taxon>
        <taxon>Hyalella</taxon>
    </lineage>
</organism>
<protein>
    <submittedName>
        <fullName evidence="10">Blood vessel epicardial substance</fullName>
    </submittedName>
</protein>
<keyword evidence="9" id="KW-1185">Reference proteome</keyword>
<feature type="region of interest" description="Disordered" evidence="6">
    <location>
        <begin position="382"/>
        <end position="401"/>
    </location>
</feature>
<evidence type="ECO:0000256" key="1">
    <source>
        <dbReference type="ARBA" id="ARBA00004141"/>
    </source>
</evidence>
<evidence type="ECO:0000256" key="7">
    <source>
        <dbReference type="SAM" id="Phobius"/>
    </source>
</evidence>
<feature type="transmembrane region" description="Helical" evidence="7">
    <location>
        <begin position="146"/>
        <end position="167"/>
    </location>
</feature>
<dbReference type="OrthoDB" id="425611at2759"/>
<feature type="transmembrane region" description="Helical" evidence="7">
    <location>
        <begin position="119"/>
        <end position="140"/>
    </location>
</feature>
<dbReference type="InterPro" id="IPR006916">
    <property type="entry name" value="POPDC1-3"/>
</dbReference>
<proteinExistence type="inferred from homology"/>